<evidence type="ECO:0000313" key="10">
    <source>
        <dbReference type="EMBL" id="SUM31174.1"/>
    </source>
</evidence>
<dbReference type="AlphaFoldDB" id="A0A380FD70"/>
<keyword evidence="4 8" id="KW-0812">Transmembrane</keyword>
<organism evidence="10 11">
    <name type="scientific">Staphylococcus gallinarum</name>
    <dbReference type="NCBI Taxonomy" id="1293"/>
    <lineage>
        <taxon>Bacteria</taxon>
        <taxon>Bacillati</taxon>
        <taxon>Bacillota</taxon>
        <taxon>Bacilli</taxon>
        <taxon>Bacillales</taxon>
        <taxon>Staphylococcaceae</taxon>
        <taxon>Staphylococcus</taxon>
    </lineage>
</organism>
<evidence type="ECO:0000256" key="4">
    <source>
        <dbReference type="ARBA" id="ARBA00022692"/>
    </source>
</evidence>
<sequence>MVTKQKSGNKLILAIVFSVLTYWLFAQSFINISTEVQATYHTMTGVVNLSVSLASFATGIFMVGAGDVADKIGKLKMTYIGIILSVIGSLLIIISSVTALLIVGRILQGLSAAILLPATVGVLNDQFKGQDLRKAFSYLMIASVGGVGFASMVGGFVATYMTWQVNFVISIVIALIAFVLLIGTKEVEKEIIDRQPFDYIGMCLFAVMIGSVTLFMTQGFERGWLSVFSVSCLVVFLISGIVFVLF</sequence>
<gene>
    <name evidence="10" type="primary">norB_1</name>
    <name evidence="10" type="ORF">NCTC12195_00580</name>
</gene>
<evidence type="ECO:0000256" key="7">
    <source>
        <dbReference type="ARBA" id="ARBA00040594"/>
    </source>
</evidence>
<dbReference type="PROSITE" id="PS50850">
    <property type="entry name" value="MFS"/>
    <property type="match status" value="1"/>
</dbReference>
<evidence type="ECO:0000256" key="1">
    <source>
        <dbReference type="ARBA" id="ARBA00004651"/>
    </source>
</evidence>
<evidence type="ECO:0000256" key="8">
    <source>
        <dbReference type="SAM" id="Phobius"/>
    </source>
</evidence>
<dbReference type="GO" id="GO:0022857">
    <property type="term" value="F:transmembrane transporter activity"/>
    <property type="evidence" value="ECO:0007669"/>
    <property type="project" value="InterPro"/>
</dbReference>
<dbReference type="PANTHER" id="PTHR42718">
    <property type="entry name" value="MAJOR FACILITATOR SUPERFAMILY MULTIDRUG TRANSPORTER MFSC"/>
    <property type="match status" value="1"/>
</dbReference>
<proteinExistence type="inferred from homology"/>
<dbReference type="Pfam" id="PF07690">
    <property type="entry name" value="MFS_1"/>
    <property type="match status" value="1"/>
</dbReference>
<dbReference type="GO" id="GO:0005886">
    <property type="term" value="C:plasma membrane"/>
    <property type="evidence" value="ECO:0007669"/>
    <property type="project" value="UniProtKB-SubCell"/>
</dbReference>
<keyword evidence="3" id="KW-0813">Transport</keyword>
<accession>A0A380FD70</accession>
<dbReference type="Proteomes" id="UP000255277">
    <property type="component" value="Unassembled WGS sequence"/>
</dbReference>
<dbReference type="EMBL" id="UHDK01000001">
    <property type="protein sequence ID" value="SUM31174.1"/>
    <property type="molecule type" value="Genomic_DNA"/>
</dbReference>
<feature type="transmembrane region" description="Helical" evidence="8">
    <location>
        <begin position="163"/>
        <end position="184"/>
    </location>
</feature>
<keyword evidence="5 8" id="KW-1133">Transmembrane helix</keyword>
<feature type="transmembrane region" description="Helical" evidence="8">
    <location>
        <begin position="196"/>
        <end position="217"/>
    </location>
</feature>
<dbReference type="SUPFAM" id="SSF103473">
    <property type="entry name" value="MFS general substrate transporter"/>
    <property type="match status" value="1"/>
</dbReference>
<name>A0A380FD70_STAGA</name>
<evidence type="ECO:0000313" key="11">
    <source>
        <dbReference type="Proteomes" id="UP000255277"/>
    </source>
</evidence>
<feature type="transmembrane region" description="Helical" evidence="8">
    <location>
        <begin position="223"/>
        <end position="245"/>
    </location>
</feature>
<evidence type="ECO:0000256" key="3">
    <source>
        <dbReference type="ARBA" id="ARBA00022448"/>
    </source>
</evidence>
<dbReference type="Gene3D" id="1.20.1250.20">
    <property type="entry name" value="MFS general substrate transporter like domains"/>
    <property type="match status" value="1"/>
</dbReference>
<dbReference type="InterPro" id="IPR011701">
    <property type="entry name" value="MFS"/>
</dbReference>
<feature type="transmembrane region" description="Helical" evidence="8">
    <location>
        <begin position="42"/>
        <end position="65"/>
    </location>
</feature>
<dbReference type="InterPro" id="IPR036259">
    <property type="entry name" value="MFS_trans_sf"/>
</dbReference>
<reference evidence="10 11" key="1">
    <citation type="submission" date="2018-06" db="EMBL/GenBank/DDBJ databases">
        <authorList>
            <consortium name="Pathogen Informatics"/>
            <person name="Doyle S."/>
        </authorList>
    </citation>
    <scope>NUCLEOTIDE SEQUENCE [LARGE SCALE GENOMIC DNA]</scope>
    <source>
        <strain evidence="10 11">NCTC12195</strain>
    </source>
</reference>
<dbReference type="InterPro" id="IPR020846">
    <property type="entry name" value="MFS_dom"/>
</dbReference>
<keyword evidence="6 8" id="KW-0472">Membrane</keyword>
<evidence type="ECO:0000256" key="6">
    <source>
        <dbReference type="ARBA" id="ARBA00023136"/>
    </source>
</evidence>
<evidence type="ECO:0000256" key="5">
    <source>
        <dbReference type="ARBA" id="ARBA00022989"/>
    </source>
</evidence>
<feature type="transmembrane region" description="Helical" evidence="8">
    <location>
        <begin position="106"/>
        <end position="123"/>
    </location>
</feature>
<evidence type="ECO:0000259" key="9">
    <source>
        <dbReference type="PROSITE" id="PS50850"/>
    </source>
</evidence>
<feature type="transmembrane region" description="Helical" evidence="8">
    <location>
        <begin position="77"/>
        <end position="100"/>
    </location>
</feature>
<evidence type="ECO:0000256" key="2">
    <source>
        <dbReference type="ARBA" id="ARBA00007520"/>
    </source>
</evidence>
<feature type="transmembrane region" description="Helical" evidence="8">
    <location>
        <begin position="135"/>
        <end position="157"/>
    </location>
</feature>
<dbReference type="PANTHER" id="PTHR42718:SF9">
    <property type="entry name" value="MAJOR FACILITATOR SUPERFAMILY MULTIDRUG TRANSPORTER MFSC"/>
    <property type="match status" value="1"/>
</dbReference>
<comment type="subcellular location">
    <subcellularLocation>
        <location evidence="1">Cell membrane</location>
        <topology evidence="1">Multi-pass membrane protein</topology>
    </subcellularLocation>
</comment>
<feature type="domain" description="Major facilitator superfamily (MFS) profile" evidence="9">
    <location>
        <begin position="11"/>
        <end position="246"/>
    </location>
</feature>
<comment type="similarity">
    <text evidence="2">Belongs to the major facilitator superfamily. TCR/Tet family.</text>
</comment>
<protein>
    <recommendedName>
        <fullName evidence="7">Quinolone resistance protein NorB</fullName>
    </recommendedName>
</protein>
<dbReference type="STRING" id="1293.SH09_00685"/>
<feature type="transmembrane region" description="Helical" evidence="8">
    <location>
        <begin position="12"/>
        <end position="30"/>
    </location>
</feature>